<keyword evidence="4" id="KW-0548">Nucleotidyltransferase</keyword>
<dbReference type="Gene3D" id="1.10.10.1330">
    <property type="entry name" value="RNA polymerase sigma-54 factor, core-binding domain"/>
    <property type="match status" value="1"/>
</dbReference>
<keyword evidence="6" id="KW-0731">Sigma factor</keyword>
<dbReference type="PANTHER" id="PTHR32248:SF4">
    <property type="entry name" value="RNA POLYMERASE SIGMA-54 FACTOR"/>
    <property type="match status" value="1"/>
</dbReference>
<gene>
    <name evidence="11" type="ORF">QYE77_02480</name>
</gene>
<dbReference type="Pfam" id="PF04552">
    <property type="entry name" value="Sigma54_DBD"/>
    <property type="match status" value="1"/>
</dbReference>
<evidence type="ECO:0000256" key="5">
    <source>
        <dbReference type="ARBA" id="ARBA00023015"/>
    </source>
</evidence>
<evidence type="ECO:0000256" key="1">
    <source>
        <dbReference type="ARBA" id="ARBA00008798"/>
    </source>
</evidence>
<evidence type="ECO:0000259" key="9">
    <source>
        <dbReference type="Pfam" id="PF04552"/>
    </source>
</evidence>
<keyword evidence="3" id="KW-0808">Transferase</keyword>
<feature type="domain" description="RNA polymerase sigma factor 54 DNA-binding" evidence="9">
    <location>
        <begin position="322"/>
        <end position="467"/>
    </location>
</feature>
<feature type="domain" description="RNA polymerase sigma factor 54 core-binding" evidence="10">
    <location>
        <begin position="110"/>
        <end position="307"/>
    </location>
</feature>
<evidence type="ECO:0000313" key="11">
    <source>
        <dbReference type="EMBL" id="MDT8897117.1"/>
    </source>
</evidence>
<dbReference type="PRINTS" id="PR00045">
    <property type="entry name" value="SIGMA54FCT"/>
</dbReference>
<dbReference type="PANTHER" id="PTHR32248">
    <property type="entry name" value="RNA POLYMERASE SIGMA-54 FACTOR"/>
    <property type="match status" value="1"/>
</dbReference>
<proteinExistence type="inferred from homology"/>
<comment type="caution">
    <text evidence="11">The sequence shown here is derived from an EMBL/GenBank/DDBJ whole genome shotgun (WGS) entry which is preliminary data.</text>
</comment>
<comment type="similarity">
    <text evidence="1">Belongs to the sigma-54 factor family.</text>
</comment>
<keyword evidence="2" id="KW-0240">DNA-directed RNA polymerase</keyword>
<keyword evidence="7" id="KW-0238">DNA-binding</keyword>
<dbReference type="Pfam" id="PF04963">
    <property type="entry name" value="Sigma54_CBD"/>
    <property type="match status" value="1"/>
</dbReference>
<protein>
    <recommendedName>
        <fullName evidence="13">RNA polymerase sigma-54 factor</fullName>
    </recommendedName>
</protein>
<evidence type="ECO:0000256" key="8">
    <source>
        <dbReference type="ARBA" id="ARBA00023163"/>
    </source>
</evidence>
<evidence type="ECO:0000256" key="3">
    <source>
        <dbReference type="ARBA" id="ARBA00022679"/>
    </source>
</evidence>
<dbReference type="InterPro" id="IPR000394">
    <property type="entry name" value="RNA_pol_sigma_54"/>
</dbReference>
<accession>A0ABU3NJZ3</accession>
<sequence length="475" mass="54443">MYQIQQTSTRTIITAHLTQTMSLLHQSVEELWQKIQAELANPALELTEERRCPMCQRLLRPNESACPICSKPRENHPDEIVVFISSRDDFLPSFSGEHADEENNDLPEERFFSEPLSLPNYVLRQVIFDLSHEDQLIAAHLVMHLDEDGLLSVDLEEVANYFHVPISRVERVRRAIQRVDPIGVGSFTPQEAMLVQLEVLGENQAVPEAVAQLIQDGLDELGKRHYAELARKLHLPLSVVKEAARFISENLNPYPARGHWGDIRTPSEVSQRTLTPDVIISHLNDDPQGPLVVEIILPLRGTLRINPIYRQALFQAEGETREELRNDLERASLFIKCLQQRNHTLLRLMRRVVELQRDYILRGERYLRPITRNQIARELGLHESTISRAVAQKNVQLPNKRIVPLASFFDRNSNVRSALREIIASESSPLSDAELAERLRQQGFKVARRTVAKYRMMEGILPAHLRRSSLRSSTP</sequence>
<keyword evidence="12" id="KW-1185">Reference proteome</keyword>
<dbReference type="Gene3D" id="1.10.10.60">
    <property type="entry name" value="Homeodomain-like"/>
    <property type="match status" value="1"/>
</dbReference>
<dbReference type="RefSeq" id="WP_315623767.1">
    <property type="nucleotide sequence ID" value="NZ_JAUHMF010000001.1"/>
</dbReference>
<evidence type="ECO:0000313" key="12">
    <source>
        <dbReference type="Proteomes" id="UP001254165"/>
    </source>
</evidence>
<evidence type="ECO:0008006" key="13">
    <source>
        <dbReference type="Google" id="ProtNLM"/>
    </source>
</evidence>
<reference evidence="11 12" key="1">
    <citation type="submission" date="2023-07" db="EMBL/GenBank/DDBJ databases">
        <title>Novel species of Thermanaerothrix with wide hydrolytic capabilities.</title>
        <authorList>
            <person name="Zayulina K.S."/>
            <person name="Podosokorskaya O.A."/>
            <person name="Elcheninov A.G."/>
        </authorList>
    </citation>
    <scope>NUCLEOTIDE SEQUENCE [LARGE SCALE GENOMIC DNA]</scope>
    <source>
        <strain evidence="11 12">4228-RoL</strain>
    </source>
</reference>
<keyword evidence="8" id="KW-0804">Transcription</keyword>
<dbReference type="PROSITE" id="PS00718">
    <property type="entry name" value="SIGMA54_2"/>
    <property type="match status" value="1"/>
</dbReference>
<evidence type="ECO:0000256" key="2">
    <source>
        <dbReference type="ARBA" id="ARBA00022478"/>
    </source>
</evidence>
<name>A0ABU3NJZ3_9CHLR</name>
<evidence type="ECO:0000256" key="7">
    <source>
        <dbReference type="ARBA" id="ARBA00023125"/>
    </source>
</evidence>
<evidence type="ECO:0000256" key="6">
    <source>
        <dbReference type="ARBA" id="ARBA00023082"/>
    </source>
</evidence>
<dbReference type="InterPro" id="IPR038709">
    <property type="entry name" value="RpoN_core-bd_sf"/>
</dbReference>
<organism evidence="11 12">
    <name type="scientific">Thermanaerothrix solaris</name>
    <dbReference type="NCBI Taxonomy" id="3058434"/>
    <lineage>
        <taxon>Bacteria</taxon>
        <taxon>Bacillati</taxon>
        <taxon>Chloroflexota</taxon>
        <taxon>Anaerolineae</taxon>
        <taxon>Anaerolineales</taxon>
        <taxon>Anaerolineaceae</taxon>
        <taxon>Thermanaerothrix</taxon>
    </lineage>
</organism>
<dbReference type="PROSITE" id="PS50044">
    <property type="entry name" value="SIGMA54_3"/>
    <property type="match status" value="1"/>
</dbReference>
<keyword evidence="5" id="KW-0805">Transcription regulation</keyword>
<dbReference type="PIRSF" id="PIRSF000774">
    <property type="entry name" value="RpoN"/>
    <property type="match status" value="1"/>
</dbReference>
<dbReference type="EMBL" id="JAUHMF010000001">
    <property type="protein sequence ID" value="MDT8897117.1"/>
    <property type="molecule type" value="Genomic_DNA"/>
</dbReference>
<dbReference type="Proteomes" id="UP001254165">
    <property type="component" value="Unassembled WGS sequence"/>
</dbReference>
<evidence type="ECO:0000259" key="10">
    <source>
        <dbReference type="Pfam" id="PF04963"/>
    </source>
</evidence>
<evidence type="ECO:0000256" key="4">
    <source>
        <dbReference type="ARBA" id="ARBA00022695"/>
    </source>
</evidence>
<dbReference type="InterPro" id="IPR007046">
    <property type="entry name" value="RNA_pol_sigma_54_core-bd"/>
</dbReference>
<dbReference type="InterPro" id="IPR007634">
    <property type="entry name" value="RNA_pol_sigma_54_DNA-bd"/>
</dbReference>